<dbReference type="InterPro" id="IPR058352">
    <property type="entry name" value="DUF8039"/>
</dbReference>
<accession>A0A151R1Q2</accession>
<organism evidence="4 5">
    <name type="scientific">Cajanus cajan</name>
    <name type="common">Pigeon pea</name>
    <name type="synonym">Cajanus indicus</name>
    <dbReference type="NCBI Taxonomy" id="3821"/>
    <lineage>
        <taxon>Eukaryota</taxon>
        <taxon>Viridiplantae</taxon>
        <taxon>Streptophyta</taxon>
        <taxon>Embryophyta</taxon>
        <taxon>Tracheophyta</taxon>
        <taxon>Spermatophyta</taxon>
        <taxon>Magnoliopsida</taxon>
        <taxon>eudicotyledons</taxon>
        <taxon>Gunneridae</taxon>
        <taxon>Pentapetalae</taxon>
        <taxon>rosids</taxon>
        <taxon>fabids</taxon>
        <taxon>Fabales</taxon>
        <taxon>Fabaceae</taxon>
        <taxon>Papilionoideae</taxon>
        <taxon>50 kb inversion clade</taxon>
        <taxon>NPAAA clade</taxon>
        <taxon>indigoferoid/millettioid clade</taxon>
        <taxon>Phaseoleae</taxon>
        <taxon>Cajanus</taxon>
    </lineage>
</organism>
<dbReference type="EMBL" id="KQ484207">
    <property type="protein sequence ID" value="KYP36504.1"/>
    <property type="molecule type" value="Genomic_DNA"/>
</dbReference>
<sequence>MNAHRISQEYRNGVEEFLQFARENGKPHQRGTIQAKAVHFASSKDKNPITAFMSYFRVIQDIWEIDYVTFRVPVFKCKWIDGNTGVQTDDLRFTLVDLNKVGYKDEPFIMAYQARQIFYVRDPCNEKWSVVLEGRTMHVTHEDESLDIHETRSFSSRSFGPIADNEMDEIHAKKKMLSALATRWRDFKTFLTREYVFRERQNETPCKKLMKARAEASGVESADLVDPPPCYEMWIAARTKSDGQMTSESARVITDKIEGLVEKTTQGSFVPHGWDDILTMAIGRLEHPGRVRGIGGSWSHQDYFGAPPSRSSTVDSCSQEPMQRMEMQFEEKLNNIRQEFEQKFKLLARSQQQIAVANDGVRVSTKGSCAAPDPSGEKTHTDVPNQCELYVKDDPPRLVAIGRVFEGGLTIHGVPLEPDWTRVVVDQVQDAAGLVPLPNTEIQLVGHATGTFLAWSKRLVMPLSARAKVILLLLFYILIILLLFN</sequence>
<proteinExistence type="predicted"/>
<feature type="transmembrane region" description="Helical" evidence="1">
    <location>
        <begin position="465"/>
        <end position="484"/>
    </location>
</feature>
<reference evidence="4" key="1">
    <citation type="journal article" date="2012" name="Nat. Biotechnol.">
        <title>Draft genome sequence of pigeonpea (Cajanus cajan), an orphan legume crop of resource-poor farmers.</title>
        <authorList>
            <person name="Varshney R.K."/>
            <person name="Chen W."/>
            <person name="Li Y."/>
            <person name="Bharti A.K."/>
            <person name="Saxena R.K."/>
            <person name="Schlueter J.A."/>
            <person name="Donoghue M.T."/>
            <person name="Azam S."/>
            <person name="Fan G."/>
            <person name="Whaley A.M."/>
            <person name="Farmer A.D."/>
            <person name="Sheridan J."/>
            <person name="Iwata A."/>
            <person name="Tuteja R."/>
            <person name="Penmetsa R.V."/>
            <person name="Wu W."/>
            <person name="Upadhyaya H.D."/>
            <person name="Yang S.P."/>
            <person name="Shah T."/>
            <person name="Saxena K.B."/>
            <person name="Michael T."/>
            <person name="McCombie W.R."/>
            <person name="Yang B."/>
            <person name="Zhang G."/>
            <person name="Yang H."/>
            <person name="Wang J."/>
            <person name="Spillane C."/>
            <person name="Cook D.R."/>
            <person name="May G.D."/>
            <person name="Xu X."/>
            <person name="Jackson S.A."/>
        </authorList>
    </citation>
    <scope>NUCLEOTIDE SEQUENCE [LARGE SCALE GENOMIC DNA]</scope>
</reference>
<evidence type="ECO:0000313" key="5">
    <source>
        <dbReference type="Proteomes" id="UP000075243"/>
    </source>
</evidence>
<dbReference type="InterPro" id="IPR025312">
    <property type="entry name" value="DUF4216"/>
</dbReference>
<dbReference type="STRING" id="3821.A0A151R1Q2"/>
<protein>
    <submittedName>
        <fullName evidence="4">Uncharacterized protein</fullName>
    </submittedName>
</protein>
<dbReference type="PANTHER" id="PTHR33018">
    <property type="entry name" value="OS10G0338966 PROTEIN-RELATED"/>
    <property type="match status" value="1"/>
</dbReference>
<dbReference type="PANTHER" id="PTHR33018:SF34">
    <property type="entry name" value="OS02G0472350 PROTEIN"/>
    <property type="match status" value="1"/>
</dbReference>
<dbReference type="Proteomes" id="UP000075243">
    <property type="component" value="Unassembled WGS sequence"/>
</dbReference>
<dbReference type="Pfam" id="PF26133">
    <property type="entry name" value="DUF8039"/>
    <property type="match status" value="1"/>
</dbReference>
<evidence type="ECO:0000259" key="2">
    <source>
        <dbReference type="Pfam" id="PF13952"/>
    </source>
</evidence>
<evidence type="ECO:0000313" key="4">
    <source>
        <dbReference type="EMBL" id="KYP36504.1"/>
    </source>
</evidence>
<dbReference type="AlphaFoldDB" id="A0A151R1Q2"/>
<dbReference type="Pfam" id="PF13952">
    <property type="entry name" value="DUF4216"/>
    <property type="match status" value="1"/>
</dbReference>
<feature type="domain" description="DUF4216" evidence="2">
    <location>
        <begin position="63"/>
        <end position="131"/>
    </location>
</feature>
<keyword evidence="1" id="KW-0472">Membrane</keyword>
<keyword evidence="1" id="KW-0812">Transmembrane</keyword>
<evidence type="ECO:0000259" key="3">
    <source>
        <dbReference type="Pfam" id="PF26133"/>
    </source>
</evidence>
<gene>
    <name evidence="4" type="ORF">KK1_042375</name>
</gene>
<feature type="domain" description="DUF8039" evidence="3">
    <location>
        <begin position="383"/>
        <end position="460"/>
    </location>
</feature>
<keyword evidence="1" id="KW-1133">Transmembrane helix</keyword>
<evidence type="ECO:0000256" key="1">
    <source>
        <dbReference type="SAM" id="Phobius"/>
    </source>
</evidence>
<name>A0A151R1Q2_CAJCA</name>
<dbReference type="Gramene" id="C.cajan_43534.t">
    <property type="protein sequence ID" value="C.cajan_43534.t"/>
    <property type="gene ID" value="C.cajan_43534"/>
</dbReference>
<keyword evidence="5" id="KW-1185">Reference proteome</keyword>